<dbReference type="AlphaFoldDB" id="A0A2P5XLN8"/>
<evidence type="ECO:0000256" key="11">
    <source>
        <dbReference type="SAM" id="Phobius"/>
    </source>
</evidence>
<evidence type="ECO:0000256" key="9">
    <source>
        <dbReference type="ARBA" id="ARBA00023136"/>
    </source>
</evidence>
<dbReference type="GO" id="GO:0015297">
    <property type="term" value="F:antiporter activity"/>
    <property type="evidence" value="ECO:0007669"/>
    <property type="project" value="UniProtKB-KW"/>
</dbReference>
<feature type="domain" description="Cation/H+ exchanger transmembrane" evidence="12">
    <location>
        <begin position="59"/>
        <end position="437"/>
    </location>
</feature>
<dbReference type="OrthoDB" id="2687058at2759"/>
<evidence type="ECO:0000256" key="1">
    <source>
        <dbReference type="ARBA" id="ARBA00004141"/>
    </source>
</evidence>
<dbReference type="Pfam" id="PF23259">
    <property type="entry name" value="CHX17_C"/>
    <property type="match status" value="1"/>
</dbReference>
<name>A0A2P5XLN8_GOSBA</name>
<evidence type="ECO:0000259" key="13">
    <source>
        <dbReference type="Pfam" id="PF23256"/>
    </source>
</evidence>
<dbReference type="GO" id="GO:0012505">
    <property type="term" value="C:endomembrane system"/>
    <property type="evidence" value="ECO:0007669"/>
    <property type="project" value="TreeGrafter"/>
</dbReference>
<dbReference type="InterPro" id="IPR050794">
    <property type="entry name" value="CPA2_transporter"/>
</dbReference>
<dbReference type="GO" id="GO:0016020">
    <property type="term" value="C:membrane"/>
    <property type="evidence" value="ECO:0007669"/>
    <property type="project" value="UniProtKB-SubCell"/>
</dbReference>
<dbReference type="InterPro" id="IPR038770">
    <property type="entry name" value="Na+/solute_symporter_sf"/>
</dbReference>
<evidence type="ECO:0000256" key="10">
    <source>
        <dbReference type="ARBA" id="ARBA00038341"/>
    </source>
</evidence>
<feature type="transmembrane region" description="Helical" evidence="11">
    <location>
        <begin position="74"/>
        <end position="90"/>
    </location>
</feature>
<evidence type="ECO:0000313" key="16">
    <source>
        <dbReference type="Proteomes" id="UP000239757"/>
    </source>
</evidence>
<evidence type="ECO:0000256" key="2">
    <source>
        <dbReference type="ARBA" id="ARBA00022448"/>
    </source>
</evidence>
<feature type="transmembrane region" description="Helical" evidence="11">
    <location>
        <begin position="388"/>
        <end position="408"/>
    </location>
</feature>
<dbReference type="Gene3D" id="3.40.50.12370">
    <property type="match status" value="1"/>
</dbReference>
<dbReference type="GO" id="GO:0006813">
    <property type="term" value="P:potassium ion transport"/>
    <property type="evidence" value="ECO:0007669"/>
    <property type="project" value="UniProtKB-KW"/>
</dbReference>
<sequence>MSYLDSLSGCWNMASNTSVGQKCPWPMKATSNGFFQGDNPLDYALPLAILQICLVVVLTRGLAVLLRPIRQPRVVAEIIGGILLGPSVLGRSKSYLEAIFPPKSLTVLDTLANLGLIFFLFLAGLEIDPKALRQTGKTALAIALAGIGLPFALGIGSSFLLRETISKGVNASAFLIFIGVALSITAFPVLARILAELKLLTTDVGRMAMSAAAVNDVAAWILLALAVALSGSNTSPVVSLWVFLSGCVFVICLALIVPPIFKWMARRCHEGEPVEEIYICATLAVVLAAGFVTDAIGIHAMFGAFVVGVLFPKEGPFAHALVEKVEDLVSGLFLPLYFVSSGLKTNIATIKGLQSWGLLALVIFTACFGKIIGTVVVSLCCKVPLRGALALGFLMNTKGLVELIVLNIGKDRKVLNDQTFAIMVLMALFTTFITTPVVMAVYKPARRKTDYKYRTIERKNSDAQLRILACFHSARNIPSMINLFEASRGVAKREGLSVYALHLMELSERSSAILMVHKARKNGLPFWSKGRRSDSDHVVVAFEAFQQLSQVTVRSMTSISSIADMHEDICSTAESKRAAIIILPFHKHQRVDGSFETTRTDFRWVNRRVLEHAPCSVGILVDRGLGGTTYVSASNVSYLITVLFFGGPDDCEALAYGARMAEHPGISLNIICFVVEPETIGKISTINMQENAGIETKSSAEEFLSRFRNLQKDDSVRYEEKAVRNVTEIIAAIRGADRSNLFLVGRMPEGKLALALRRRSECPELGAVGSLLIAPDFSVTASVLVIQQYNGYTCPNLDPYMEEESPDKDSESS</sequence>
<feature type="domain" description="Cation/H(+) antiporter central" evidence="13">
    <location>
        <begin position="495"/>
        <end position="635"/>
    </location>
</feature>
<feature type="transmembrane region" description="Helical" evidence="11">
    <location>
        <begin position="110"/>
        <end position="127"/>
    </location>
</feature>
<dbReference type="Gene3D" id="1.20.1530.20">
    <property type="match status" value="1"/>
</dbReference>
<dbReference type="Proteomes" id="UP000239757">
    <property type="component" value="Unassembled WGS sequence"/>
</dbReference>
<dbReference type="PANTHER" id="PTHR32468:SF34">
    <property type="entry name" value="CATION_H(+) ANTIPORTER 18"/>
    <property type="match status" value="1"/>
</dbReference>
<evidence type="ECO:0000259" key="14">
    <source>
        <dbReference type="Pfam" id="PF23259"/>
    </source>
</evidence>
<feature type="transmembrane region" description="Helical" evidence="11">
    <location>
        <begin position="139"/>
        <end position="161"/>
    </location>
</feature>
<keyword evidence="4" id="KW-0633">Potassium transport</keyword>
<evidence type="ECO:0000313" key="15">
    <source>
        <dbReference type="EMBL" id="PPS04249.1"/>
    </source>
</evidence>
<feature type="transmembrane region" description="Helical" evidence="11">
    <location>
        <begin position="43"/>
        <end position="62"/>
    </location>
</feature>
<evidence type="ECO:0000256" key="7">
    <source>
        <dbReference type="ARBA" id="ARBA00022989"/>
    </source>
</evidence>
<dbReference type="InterPro" id="IPR057291">
    <property type="entry name" value="CHX17_2nd"/>
</dbReference>
<keyword evidence="6" id="KW-0630">Potassium</keyword>
<comment type="similarity">
    <text evidence="10">Belongs to the monovalent cation:proton antiporter 2 (CPA2) transporter (TC 2.A.37) family. CHX (TC 2.A.37.4) subfamily.</text>
</comment>
<dbReference type="Pfam" id="PF23256">
    <property type="entry name" value="CHX17_2nd"/>
    <property type="match status" value="1"/>
</dbReference>
<keyword evidence="3" id="KW-0050">Antiport</keyword>
<keyword evidence="2" id="KW-0813">Transport</keyword>
<evidence type="ECO:0000256" key="4">
    <source>
        <dbReference type="ARBA" id="ARBA00022538"/>
    </source>
</evidence>
<dbReference type="Pfam" id="PF00999">
    <property type="entry name" value="Na_H_Exchanger"/>
    <property type="match status" value="1"/>
</dbReference>
<proteinExistence type="inferred from homology"/>
<dbReference type="GO" id="GO:0006885">
    <property type="term" value="P:regulation of pH"/>
    <property type="evidence" value="ECO:0007669"/>
    <property type="project" value="TreeGrafter"/>
</dbReference>
<evidence type="ECO:0000256" key="3">
    <source>
        <dbReference type="ARBA" id="ARBA00022449"/>
    </source>
</evidence>
<dbReference type="PANTHER" id="PTHR32468">
    <property type="entry name" value="CATION/H + ANTIPORTER"/>
    <property type="match status" value="1"/>
</dbReference>
<keyword evidence="7 11" id="KW-1133">Transmembrane helix</keyword>
<evidence type="ECO:0000256" key="6">
    <source>
        <dbReference type="ARBA" id="ARBA00022958"/>
    </source>
</evidence>
<gene>
    <name evidence="15" type="ORF">GOBAR_AA16418</name>
</gene>
<evidence type="ECO:0000256" key="8">
    <source>
        <dbReference type="ARBA" id="ARBA00023065"/>
    </source>
</evidence>
<feature type="transmembrane region" description="Helical" evidence="11">
    <location>
        <begin position="237"/>
        <end position="257"/>
    </location>
</feature>
<comment type="subcellular location">
    <subcellularLocation>
        <location evidence="1">Membrane</location>
        <topology evidence="1">Multi-pass membrane protein</topology>
    </subcellularLocation>
</comment>
<dbReference type="InterPro" id="IPR006153">
    <property type="entry name" value="Cation/H_exchanger_TM"/>
</dbReference>
<evidence type="ECO:0000259" key="12">
    <source>
        <dbReference type="Pfam" id="PF00999"/>
    </source>
</evidence>
<feature type="transmembrane region" description="Helical" evidence="11">
    <location>
        <begin position="173"/>
        <end position="195"/>
    </location>
</feature>
<keyword evidence="9 11" id="KW-0472">Membrane</keyword>
<feature type="transmembrane region" description="Helical" evidence="11">
    <location>
        <begin position="207"/>
        <end position="231"/>
    </location>
</feature>
<protein>
    <submittedName>
        <fullName evidence="15">Uncharacterized protein</fullName>
    </submittedName>
</protein>
<feature type="transmembrane region" description="Helical" evidence="11">
    <location>
        <begin position="420"/>
        <end position="442"/>
    </location>
</feature>
<feature type="transmembrane region" description="Helical" evidence="11">
    <location>
        <begin position="356"/>
        <end position="381"/>
    </location>
</feature>
<dbReference type="FunFam" id="1.20.1530.20:FF:000003">
    <property type="entry name" value="Cation/H(+) antiporter 15"/>
    <property type="match status" value="1"/>
</dbReference>
<organism evidence="15 16">
    <name type="scientific">Gossypium barbadense</name>
    <name type="common">Sea Island cotton</name>
    <name type="synonym">Hibiscus barbadensis</name>
    <dbReference type="NCBI Taxonomy" id="3634"/>
    <lineage>
        <taxon>Eukaryota</taxon>
        <taxon>Viridiplantae</taxon>
        <taxon>Streptophyta</taxon>
        <taxon>Embryophyta</taxon>
        <taxon>Tracheophyta</taxon>
        <taxon>Spermatophyta</taxon>
        <taxon>Magnoliopsida</taxon>
        <taxon>eudicotyledons</taxon>
        <taxon>Gunneridae</taxon>
        <taxon>Pentapetalae</taxon>
        <taxon>rosids</taxon>
        <taxon>malvids</taxon>
        <taxon>Malvales</taxon>
        <taxon>Malvaceae</taxon>
        <taxon>Malvoideae</taxon>
        <taxon>Gossypium</taxon>
    </lineage>
</organism>
<evidence type="ECO:0000256" key="5">
    <source>
        <dbReference type="ARBA" id="ARBA00022692"/>
    </source>
</evidence>
<dbReference type="GO" id="GO:1902600">
    <property type="term" value="P:proton transmembrane transport"/>
    <property type="evidence" value="ECO:0007669"/>
    <property type="project" value="InterPro"/>
</dbReference>
<reference evidence="15 16" key="1">
    <citation type="submission" date="2015-01" db="EMBL/GenBank/DDBJ databases">
        <title>Genome of allotetraploid Gossypium barbadense reveals genomic plasticity and fiber elongation in cotton evolution.</title>
        <authorList>
            <person name="Chen X."/>
            <person name="Liu X."/>
            <person name="Zhao B."/>
            <person name="Zheng H."/>
            <person name="Hu Y."/>
            <person name="Lu G."/>
            <person name="Yang C."/>
            <person name="Chen J."/>
            <person name="Shan C."/>
            <person name="Zhang L."/>
            <person name="Zhou Y."/>
            <person name="Wang L."/>
            <person name="Guo W."/>
            <person name="Bai Y."/>
            <person name="Ruan J."/>
            <person name="Shangguan X."/>
            <person name="Mao Y."/>
            <person name="Jiang J."/>
            <person name="Zhu Y."/>
            <person name="Lei J."/>
            <person name="Kang H."/>
            <person name="Chen S."/>
            <person name="He X."/>
            <person name="Wang R."/>
            <person name="Wang Y."/>
            <person name="Chen J."/>
            <person name="Wang L."/>
            <person name="Yu S."/>
            <person name="Wang B."/>
            <person name="Wei J."/>
            <person name="Song S."/>
            <person name="Lu X."/>
            <person name="Gao Z."/>
            <person name="Gu W."/>
            <person name="Deng X."/>
            <person name="Ma D."/>
            <person name="Wang S."/>
            <person name="Liang W."/>
            <person name="Fang L."/>
            <person name="Cai C."/>
            <person name="Zhu X."/>
            <person name="Zhou B."/>
            <person name="Zhang Y."/>
            <person name="Chen Z."/>
            <person name="Xu S."/>
            <person name="Zhu R."/>
            <person name="Wang S."/>
            <person name="Zhang T."/>
            <person name="Zhao G."/>
        </authorList>
    </citation>
    <scope>NUCLEOTIDE SEQUENCE [LARGE SCALE GENOMIC DNA]</scope>
    <source>
        <strain evidence="16">cv. Xinhai21</strain>
        <tissue evidence="15">Leaf</tissue>
    </source>
</reference>
<dbReference type="InterPro" id="IPR057290">
    <property type="entry name" value="CHX17_C"/>
</dbReference>
<keyword evidence="5 11" id="KW-0812">Transmembrane</keyword>
<feature type="transmembrane region" description="Helical" evidence="11">
    <location>
        <begin position="278"/>
        <end position="311"/>
    </location>
</feature>
<feature type="domain" description="Cation/H(+) antiporter C-terminal" evidence="14">
    <location>
        <begin position="640"/>
        <end position="791"/>
    </location>
</feature>
<accession>A0A2P5XLN8</accession>
<keyword evidence="8" id="KW-0406">Ion transport</keyword>
<dbReference type="EMBL" id="KZ664629">
    <property type="protein sequence ID" value="PPS04249.1"/>
    <property type="molecule type" value="Genomic_DNA"/>
</dbReference>